<accession>A0A8J2XMH9</accession>
<evidence type="ECO:0000256" key="2">
    <source>
        <dbReference type="ARBA" id="ARBA00007362"/>
    </source>
</evidence>
<organism evidence="10 11">
    <name type="scientific">Neiella marina</name>
    <dbReference type="NCBI Taxonomy" id="508461"/>
    <lineage>
        <taxon>Bacteria</taxon>
        <taxon>Pseudomonadati</taxon>
        <taxon>Pseudomonadota</taxon>
        <taxon>Gammaproteobacteria</taxon>
        <taxon>Alteromonadales</taxon>
        <taxon>Echinimonadaceae</taxon>
        <taxon>Neiella</taxon>
    </lineage>
</organism>
<dbReference type="PANTHER" id="PTHR22911:SF137">
    <property type="entry name" value="SOLUTE CARRIER FAMILY 35 MEMBER G2-RELATED"/>
    <property type="match status" value="1"/>
</dbReference>
<evidence type="ECO:0000256" key="8">
    <source>
        <dbReference type="SAM" id="Phobius"/>
    </source>
</evidence>
<feature type="transmembrane region" description="Helical" evidence="8">
    <location>
        <begin position="71"/>
        <end position="91"/>
    </location>
</feature>
<dbReference type="NCBIfam" id="TIGR00688">
    <property type="entry name" value="rarD"/>
    <property type="match status" value="1"/>
</dbReference>
<feature type="domain" description="EamA" evidence="9">
    <location>
        <begin position="8"/>
        <end position="141"/>
    </location>
</feature>
<feature type="transmembrane region" description="Helical" evidence="8">
    <location>
        <begin position="38"/>
        <end position="59"/>
    </location>
</feature>
<evidence type="ECO:0000259" key="9">
    <source>
        <dbReference type="Pfam" id="PF00892"/>
    </source>
</evidence>
<evidence type="ECO:0000256" key="3">
    <source>
        <dbReference type="ARBA" id="ARBA00022448"/>
    </source>
</evidence>
<dbReference type="Pfam" id="PF00892">
    <property type="entry name" value="EamA"/>
    <property type="match status" value="1"/>
</dbReference>
<dbReference type="Proteomes" id="UP000619743">
    <property type="component" value="Unassembled WGS sequence"/>
</dbReference>
<dbReference type="GO" id="GO:0005886">
    <property type="term" value="C:plasma membrane"/>
    <property type="evidence" value="ECO:0007669"/>
    <property type="project" value="UniProtKB-SubCell"/>
</dbReference>
<feature type="transmembrane region" description="Helical" evidence="8">
    <location>
        <begin position="149"/>
        <end position="166"/>
    </location>
</feature>
<keyword evidence="4" id="KW-1003">Cell membrane</keyword>
<feature type="transmembrane region" description="Helical" evidence="8">
    <location>
        <begin position="7"/>
        <end position="26"/>
    </location>
</feature>
<dbReference type="RefSeq" id="WP_308477803.1">
    <property type="nucleotide sequence ID" value="NZ_BMDX01000001.1"/>
</dbReference>
<feature type="transmembrane region" description="Helical" evidence="8">
    <location>
        <begin position="178"/>
        <end position="196"/>
    </location>
</feature>
<comment type="subcellular location">
    <subcellularLocation>
        <location evidence="1">Cell membrane</location>
        <topology evidence="1">Multi-pass membrane protein</topology>
    </subcellularLocation>
</comment>
<keyword evidence="6 8" id="KW-1133">Transmembrane helix</keyword>
<dbReference type="AlphaFoldDB" id="A0A8J2XMH9"/>
<keyword evidence="7 8" id="KW-0472">Membrane</keyword>
<keyword evidence="11" id="KW-1185">Reference proteome</keyword>
<feature type="transmembrane region" description="Helical" evidence="8">
    <location>
        <begin position="208"/>
        <end position="230"/>
    </location>
</feature>
<evidence type="ECO:0000313" key="10">
    <source>
        <dbReference type="EMBL" id="GGA64177.1"/>
    </source>
</evidence>
<dbReference type="InterPro" id="IPR000620">
    <property type="entry name" value="EamA_dom"/>
</dbReference>
<feature type="transmembrane region" description="Helical" evidence="8">
    <location>
        <begin position="127"/>
        <end position="143"/>
    </location>
</feature>
<feature type="transmembrane region" description="Helical" evidence="8">
    <location>
        <begin position="103"/>
        <end position="120"/>
    </location>
</feature>
<dbReference type="InterPro" id="IPR004626">
    <property type="entry name" value="RarD"/>
</dbReference>
<reference evidence="11" key="1">
    <citation type="journal article" date="2019" name="Int. J. Syst. Evol. Microbiol.">
        <title>The Global Catalogue of Microorganisms (GCM) 10K type strain sequencing project: providing services to taxonomists for standard genome sequencing and annotation.</title>
        <authorList>
            <consortium name="The Broad Institute Genomics Platform"/>
            <consortium name="The Broad Institute Genome Sequencing Center for Infectious Disease"/>
            <person name="Wu L."/>
            <person name="Ma J."/>
        </authorList>
    </citation>
    <scope>NUCLEOTIDE SEQUENCE [LARGE SCALE GENOMIC DNA]</scope>
    <source>
        <strain evidence="11">CGMCC 1.10130</strain>
    </source>
</reference>
<feature type="transmembrane region" description="Helical" evidence="8">
    <location>
        <begin position="242"/>
        <end position="262"/>
    </location>
</feature>
<sequence length="298" mass="32914">MQSVARQGAIFAVLAYTMWGIAPIYFKSLQSIPALEMVSHRVVWSFLLLLAVLSWYVGWQAIKQLLKEPKKLALLGLSSALIAVNWGVFIWAVNNDRMLDASLGYYINPLVNVALGMVFLQERLARLLWVAMALAAIGVMIQVVTFGSVPWVALVLAVSFGFYGLLRKRVHIDGVSGLWVETALIAPIALWYLVSASSTGLPMADHPLMTNMLLIAAGVVTTAPLLCFIAAAKRLPLSHLGFFQYIGPSLMFILATTMYGEAITIDKLITFAFIWGALVVFSWHGIRTSRTTRVNRQR</sequence>
<evidence type="ECO:0000313" key="11">
    <source>
        <dbReference type="Proteomes" id="UP000619743"/>
    </source>
</evidence>
<keyword evidence="5 8" id="KW-0812">Transmembrane</keyword>
<gene>
    <name evidence="10" type="ORF">GCM10011369_01960</name>
</gene>
<evidence type="ECO:0000256" key="1">
    <source>
        <dbReference type="ARBA" id="ARBA00004651"/>
    </source>
</evidence>
<proteinExistence type="inferred from homology"/>
<evidence type="ECO:0000256" key="6">
    <source>
        <dbReference type="ARBA" id="ARBA00022989"/>
    </source>
</evidence>
<dbReference type="InterPro" id="IPR037185">
    <property type="entry name" value="EmrE-like"/>
</dbReference>
<evidence type="ECO:0000256" key="7">
    <source>
        <dbReference type="ARBA" id="ARBA00023136"/>
    </source>
</evidence>
<feature type="transmembrane region" description="Helical" evidence="8">
    <location>
        <begin position="268"/>
        <end position="286"/>
    </location>
</feature>
<protein>
    <submittedName>
        <fullName evidence="10">Chloramphenicol resistance permease RarD</fullName>
    </submittedName>
</protein>
<keyword evidence="3" id="KW-0813">Transport</keyword>
<evidence type="ECO:0000256" key="4">
    <source>
        <dbReference type="ARBA" id="ARBA00022475"/>
    </source>
</evidence>
<dbReference type="PANTHER" id="PTHR22911">
    <property type="entry name" value="ACYL-MALONYL CONDENSING ENZYME-RELATED"/>
    <property type="match status" value="1"/>
</dbReference>
<comment type="caution">
    <text evidence="10">The sequence shown here is derived from an EMBL/GenBank/DDBJ whole genome shotgun (WGS) entry which is preliminary data.</text>
</comment>
<name>A0A8J2XMH9_9GAMM</name>
<evidence type="ECO:0000256" key="5">
    <source>
        <dbReference type="ARBA" id="ARBA00022692"/>
    </source>
</evidence>
<dbReference type="SUPFAM" id="SSF103481">
    <property type="entry name" value="Multidrug resistance efflux transporter EmrE"/>
    <property type="match status" value="2"/>
</dbReference>
<comment type="similarity">
    <text evidence="2">Belongs to the EamA transporter family.</text>
</comment>
<dbReference type="EMBL" id="BMDX01000001">
    <property type="protein sequence ID" value="GGA64177.1"/>
    <property type="molecule type" value="Genomic_DNA"/>
</dbReference>